<dbReference type="GO" id="GO:0006260">
    <property type="term" value="P:DNA replication"/>
    <property type="evidence" value="ECO:0007669"/>
    <property type="project" value="TreeGrafter"/>
</dbReference>
<dbReference type="Proteomes" id="UP000284219">
    <property type="component" value="Unassembled WGS sequence"/>
</dbReference>
<dbReference type="PANTHER" id="PTHR30050:SF10">
    <property type="entry name" value="PHAGE-LIKE ELEMENT PBSX PROTEIN XKDC"/>
    <property type="match status" value="1"/>
</dbReference>
<keyword evidence="3" id="KW-1185">Reference proteome</keyword>
<evidence type="ECO:0000313" key="3">
    <source>
        <dbReference type="Proteomes" id="UP000284219"/>
    </source>
</evidence>
<name>A0A419SD18_9BACL</name>
<dbReference type="AlphaFoldDB" id="A0A419SD18"/>
<proteinExistence type="predicted"/>
<sequence>MKSEPYEKEKKVECQSCQDKGIRFDGIRNGAEYWSDCECKAIRRIKRLMKSSQLSDEFLSKSFENYRNWAGDERLDELWKTARKYAFDFENMRKLEEGNSIGFAGEVGIGKTHLGCAVANELMKQGVQVVYFNFVNGFKEMFSQYDNGGLQVQKIRETLQKCEVLFIDDIGKGRVNPQIGVPDITRGVHDEMYGLIEHRYFNRLPIIWTSEYELELITMLGEATASRLMEMSGKNLVKVFYEEGETVGELNYRLRHHFVGV</sequence>
<accession>A0A419SD18</accession>
<dbReference type="Gene3D" id="3.40.50.300">
    <property type="entry name" value="P-loop containing nucleotide triphosphate hydrolases"/>
    <property type="match status" value="1"/>
</dbReference>
<dbReference type="GO" id="GO:0005524">
    <property type="term" value="F:ATP binding"/>
    <property type="evidence" value="ECO:0007669"/>
    <property type="project" value="InterPro"/>
</dbReference>
<dbReference type="InterPro" id="IPR027417">
    <property type="entry name" value="P-loop_NTPase"/>
</dbReference>
<dbReference type="InterPro" id="IPR002611">
    <property type="entry name" value="IstB_ATP-bd"/>
</dbReference>
<organism evidence="2 3">
    <name type="scientific">Ammoniphilus oxalaticus</name>
    <dbReference type="NCBI Taxonomy" id="66863"/>
    <lineage>
        <taxon>Bacteria</taxon>
        <taxon>Bacillati</taxon>
        <taxon>Bacillota</taxon>
        <taxon>Bacilli</taxon>
        <taxon>Bacillales</taxon>
        <taxon>Paenibacillaceae</taxon>
        <taxon>Aneurinibacillus group</taxon>
        <taxon>Ammoniphilus</taxon>
    </lineage>
</organism>
<dbReference type="PANTHER" id="PTHR30050">
    <property type="entry name" value="CHROMOSOMAL REPLICATION INITIATOR PROTEIN DNAA"/>
    <property type="match status" value="1"/>
</dbReference>
<dbReference type="CDD" id="cd00009">
    <property type="entry name" value="AAA"/>
    <property type="match status" value="1"/>
</dbReference>
<feature type="domain" description="AAA+ ATPase" evidence="1">
    <location>
        <begin position="97"/>
        <end position="236"/>
    </location>
</feature>
<dbReference type="Pfam" id="PF01695">
    <property type="entry name" value="IstB_IS21"/>
    <property type="match status" value="1"/>
</dbReference>
<protein>
    <recommendedName>
        <fullName evidence="1">AAA+ ATPase domain-containing protein</fullName>
    </recommendedName>
</protein>
<dbReference type="SUPFAM" id="SSF52540">
    <property type="entry name" value="P-loop containing nucleoside triphosphate hydrolases"/>
    <property type="match status" value="1"/>
</dbReference>
<comment type="caution">
    <text evidence="2">The sequence shown here is derived from an EMBL/GenBank/DDBJ whole genome shotgun (WGS) entry which is preliminary data.</text>
</comment>
<dbReference type="InterPro" id="IPR003593">
    <property type="entry name" value="AAA+_ATPase"/>
</dbReference>
<evidence type="ECO:0000259" key="1">
    <source>
        <dbReference type="SMART" id="SM00382"/>
    </source>
</evidence>
<gene>
    <name evidence="2" type="ORF">BEP19_14985</name>
</gene>
<dbReference type="SMART" id="SM00382">
    <property type="entry name" value="AAA"/>
    <property type="match status" value="1"/>
</dbReference>
<evidence type="ECO:0000313" key="2">
    <source>
        <dbReference type="EMBL" id="RKD20986.1"/>
    </source>
</evidence>
<reference evidence="2 3" key="1">
    <citation type="submission" date="2016-08" db="EMBL/GenBank/DDBJ databases">
        <title>Novel Firmicute Genomes.</title>
        <authorList>
            <person name="Poppleton D.I."/>
            <person name="Gribaldo S."/>
        </authorList>
    </citation>
    <scope>NUCLEOTIDE SEQUENCE [LARGE SCALE GENOMIC DNA]</scope>
    <source>
        <strain evidence="2 3">RAOx-1</strain>
    </source>
</reference>
<dbReference type="EMBL" id="MCHY01000013">
    <property type="protein sequence ID" value="RKD20986.1"/>
    <property type="molecule type" value="Genomic_DNA"/>
</dbReference>